<dbReference type="EMBL" id="JAGEMK010000001">
    <property type="protein sequence ID" value="MBO1750951.1"/>
    <property type="molecule type" value="Genomic_DNA"/>
</dbReference>
<name>A0A939LN48_9CELL</name>
<evidence type="ECO:0008006" key="3">
    <source>
        <dbReference type="Google" id="ProtNLM"/>
    </source>
</evidence>
<reference evidence="1" key="1">
    <citation type="submission" date="2021-03" db="EMBL/GenBank/DDBJ databases">
        <title>Actinotalea soli sp. nov., isolated from soil.</title>
        <authorList>
            <person name="Ping W."/>
            <person name="Zhang J."/>
        </authorList>
    </citation>
    <scope>NUCLEOTIDE SEQUENCE</scope>
    <source>
        <strain evidence="1">BY-33</strain>
    </source>
</reference>
<dbReference type="AlphaFoldDB" id="A0A939LN48"/>
<keyword evidence="2" id="KW-1185">Reference proteome</keyword>
<dbReference type="RefSeq" id="WP_208054552.1">
    <property type="nucleotide sequence ID" value="NZ_JAGEMK010000001.1"/>
</dbReference>
<gene>
    <name evidence="1" type="ORF">J4G33_03955</name>
</gene>
<accession>A0A939LN48</accession>
<protein>
    <recommendedName>
        <fullName evidence="3">Hemagglutinin</fullName>
    </recommendedName>
</protein>
<comment type="caution">
    <text evidence="1">The sequence shown here is derived from an EMBL/GenBank/DDBJ whole genome shotgun (WGS) entry which is preliminary data.</text>
</comment>
<sequence>MRTRPVTRVVSLILTVAVAMVGAVAVVVAPPASAPAEAADLRLFDPGMIISDAAFYDASTMTAAQVQSFLVSKGSRCTSTSSLVCIKDFRQTTQNKPATAQCQGAYTGAANETAAQIIAKVARACGINPQVLLVTLQKEQGFITATAGKSAATYNKAMGFGCPDTAACNTEYAGFFNQVYRAAYQFKNYALNPNNFNHRAGMTNNVRFHPNAACGSSPVFIRNQATAGLYNYTPYQPNPAALAAGYGSGDSCSAYGNRNFWNYFTDWFGSTDQRQPIGTVDSVTSTAGSITVRGWALDPDTTASIRVHVYVDGKAVRSVLANGTRTDIGRIHGKGDQHGFSTSVPAADGRRNVCVHAMDATGGRVNPQIGCKTVTVANTRPIGSLDSVTASAGSATVRGWALDPDTDASIRVHVHVDGRAVRSVVANGNRPDVGRTYGRGNLHGYAVSVPVTDGRRTVCAFAIDSTGGPNRQLGCRTVTATNAAPIGSLDSVTTSIGGSLRLRGWALDPDTDDSIDVRITVDGTVMSTMTAAAARADVERVHGRGPLHGFTYEQDAAPGDYQVCAEALDATTKVARQLGCRTVTVNGAPFGHVDSVTGLTGEIRARGWAIDPNTNDPIRVHVHIDGSPARSVLANIRRDDVERAHQRGPLHGYDTRVPAAPGSRNVCLYGIDVQRERNTLLGCRTVTVT</sequence>
<proteinExistence type="predicted"/>
<evidence type="ECO:0000313" key="2">
    <source>
        <dbReference type="Proteomes" id="UP000664209"/>
    </source>
</evidence>
<organism evidence="1 2">
    <name type="scientific">Actinotalea soli</name>
    <dbReference type="NCBI Taxonomy" id="2819234"/>
    <lineage>
        <taxon>Bacteria</taxon>
        <taxon>Bacillati</taxon>
        <taxon>Actinomycetota</taxon>
        <taxon>Actinomycetes</taxon>
        <taxon>Micrococcales</taxon>
        <taxon>Cellulomonadaceae</taxon>
        <taxon>Actinotalea</taxon>
    </lineage>
</organism>
<dbReference type="Proteomes" id="UP000664209">
    <property type="component" value="Unassembled WGS sequence"/>
</dbReference>
<evidence type="ECO:0000313" key="1">
    <source>
        <dbReference type="EMBL" id="MBO1750951.1"/>
    </source>
</evidence>